<evidence type="ECO:0000259" key="1">
    <source>
        <dbReference type="Pfam" id="PF00578"/>
    </source>
</evidence>
<dbReference type="Pfam" id="PF00578">
    <property type="entry name" value="AhpC-TSA"/>
    <property type="match status" value="1"/>
</dbReference>
<reference evidence="2" key="1">
    <citation type="journal article" date="2010" name="ISME J.">
        <title>Metagenome of the Mediterranean deep chlorophyll maximum studied by direct and fosmid library 454 pyrosequencing.</title>
        <authorList>
            <person name="Ghai R."/>
            <person name="Martin-Cuadrado A.B."/>
            <person name="Molto A.G."/>
            <person name="Heredia I.G."/>
            <person name="Cabrera R."/>
            <person name="Martin J."/>
            <person name="Verdu M."/>
            <person name="Deschamps P."/>
            <person name="Moreira D."/>
            <person name="Lopez-Garcia P."/>
            <person name="Mira A."/>
            <person name="Rodriguez-Valera F."/>
        </authorList>
    </citation>
    <scope>NUCLEOTIDE SEQUENCE</scope>
</reference>
<dbReference type="EMBL" id="GU943008">
    <property type="protein sequence ID" value="ADD93987.1"/>
    <property type="molecule type" value="Genomic_DNA"/>
</dbReference>
<sequence length="117" mass="12921">MAEVVLTADRLTYAEAKKVSKDLIGEIAPDFTLTDDAGNSFDSSSLDGSWRILFFYAKDGSPTCKRGCLTFKEQHDLFISAGCKVVGVGEGTSESHAKFKKNSEDFRFRSLQIRTVL</sequence>
<dbReference type="SUPFAM" id="SSF52833">
    <property type="entry name" value="Thioredoxin-like"/>
    <property type="match status" value="1"/>
</dbReference>
<organism evidence="2">
    <name type="scientific">uncultured marine bacterium MedDCM-OCT-S09-C3</name>
    <dbReference type="NCBI Taxonomy" id="743079"/>
    <lineage>
        <taxon>Bacteria</taxon>
        <taxon>environmental samples</taxon>
    </lineage>
</organism>
<dbReference type="GO" id="GO:0016209">
    <property type="term" value="F:antioxidant activity"/>
    <property type="evidence" value="ECO:0007669"/>
    <property type="project" value="InterPro"/>
</dbReference>
<proteinExistence type="predicted"/>
<dbReference type="Gene3D" id="3.40.30.10">
    <property type="entry name" value="Glutaredoxin"/>
    <property type="match status" value="1"/>
</dbReference>
<dbReference type="InterPro" id="IPR036249">
    <property type="entry name" value="Thioredoxin-like_sf"/>
</dbReference>
<dbReference type="GO" id="GO:0016491">
    <property type="term" value="F:oxidoreductase activity"/>
    <property type="evidence" value="ECO:0007669"/>
    <property type="project" value="InterPro"/>
</dbReference>
<protein>
    <recommendedName>
        <fullName evidence="1">Alkyl hydroperoxide reductase subunit C/ Thiol specific antioxidant domain-containing protein</fullName>
    </recommendedName>
</protein>
<accession>D6PE36</accession>
<evidence type="ECO:0000313" key="2">
    <source>
        <dbReference type="EMBL" id="ADD93987.1"/>
    </source>
</evidence>
<feature type="domain" description="Alkyl hydroperoxide reductase subunit C/ Thiol specific antioxidant" evidence="1">
    <location>
        <begin position="24"/>
        <end position="106"/>
    </location>
</feature>
<dbReference type="InterPro" id="IPR000866">
    <property type="entry name" value="AhpC/TSA"/>
</dbReference>
<name>D6PE36_9BACT</name>
<dbReference type="AlphaFoldDB" id="D6PE36"/>